<dbReference type="NCBIfam" id="TIGR00229">
    <property type="entry name" value="sensory_box"/>
    <property type="match status" value="1"/>
</dbReference>
<dbReference type="InterPro" id="IPR000014">
    <property type="entry name" value="PAS"/>
</dbReference>
<comment type="caution">
    <text evidence="9">The sequence shown here is derived from an EMBL/GenBank/DDBJ whole genome shotgun (WGS) entry which is preliminary data.</text>
</comment>
<feature type="transmembrane region" description="Helical" evidence="6">
    <location>
        <begin position="12"/>
        <end position="33"/>
    </location>
</feature>
<dbReference type="SUPFAM" id="SSF55073">
    <property type="entry name" value="Nucleotide cyclase"/>
    <property type="match status" value="1"/>
</dbReference>
<proteinExistence type="predicted"/>
<keyword evidence="3 6" id="KW-0812">Transmembrane</keyword>
<dbReference type="InterPro" id="IPR035965">
    <property type="entry name" value="PAS-like_dom_sf"/>
</dbReference>
<dbReference type="GO" id="GO:0016020">
    <property type="term" value="C:membrane"/>
    <property type="evidence" value="ECO:0007669"/>
    <property type="project" value="UniProtKB-SubCell"/>
</dbReference>
<evidence type="ECO:0000256" key="5">
    <source>
        <dbReference type="ARBA" id="ARBA00023136"/>
    </source>
</evidence>
<dbReference type="CDD" id="cd00130">
    <property type="entry name" value="PAS"/>
    <property type="match status" value="1"/>
</dbReference>
<dbReference type="PROSITE" id="PS50112">
    <property type="entry name" value="PAS"/>
    <property type="match status" value="1"/>
</dbReference>
<keyword evidence="4 6" id="KW-1133">Transmembrane helix</keyword>
<dbReference type="Pfam" id="PF13675">
    <property type="entry name" value="PilJ"/>
    <property type="match status" value="1"/>
</dbReference>
<dbReference type="Pfam" id="PF00989">
    <property type="entry name" value="PAS"/>
    <property type="match status" value="1"/>
</dbReference>
<keyword evidence="5 6" id="KW-0472">Membrane</keyword>
<dbReference type="PANTHER" id="PTHR46663:SF3">
    <property type="entry name" value="SLL0267 PROTEIN"/>
    <property type="match status" value="1"/>
</dbReference>
<dbReference type="FunFam" id="3.30.70.270:FF:000001">
    <property type="entry name" value="Diguanylate cyclase domain protein"/>
    <property type="match status" value="1"/>
</dbReference>
<evidence type="ECO:0000259" key="7">
    <source>
        <dbReference type="PROSITE" id="PS50112"/>
    </source>
</evidence>
<dbReference type="InterPro" id="IPR013767">
    <property type="entry name" value="PAS_fold"/>
</dbReference>
<dbReference type="InterPro" id="IPR052163">
    <property type="entry name" value="DGC-Regulatory_Protein"/>
</dbReference>
<gene>
    <name evidence="9" type="ORF">A1332_05210</name>
</gene>
<dbReference type="InterPro" id="IPR000160">
    <property type="entry name" value="GGDEF_dom"/>
</dbReference>
<dbReference type="CDD" id="cd01949">
    <property type="entry name" value="GGDEF"/>
    <property type="match status" value="1"/>
</dbReference>
<dbReference type="EMBL" id="LUUG01000139">
    <property type="protein sequence ID" value="OAH95919.1"/>
    <property type="molecule type" value="Genomic_DNA"/>
</dbReference>
<evidence type="ECO:0000256" key="6">
    <source>
        <dbReference type="SAM" id="Phobius"/>
    </source>
</evidence>
<dbReference type="AlphaFoldDB" id="A0A177LSE4"/>
<name>A0A177LSE4_METMH</name>
<feature type="domain" description="GGDEF" evidence="8">
    <location>
        <begin position="355"/>
        <end position="488"/>
    </location>
</feature>
<dbReference type="OrthoDB" id="9812260at2"/>
<dbReference type="PROSITE" id="PS50887">
    <property type="entry name" value="GGDEF"/>
    <property type="match status" value="1"/>
</dbReference>
<evidence type="ECO:0000313" key="9">
    <source>
        <dbReference type="EMBL" id="OAH95919.1"/>
    </source>
</evidence>
<dbReference type="GO" id="GO:0003824">
    <property type="term" value="F:catalytic activity"/>
    <property type="evidence" value="ECO:0007669"/>
    <property type="project" value="UniProtKB-ARBA"/>
</dbReference>
<dbReference type="SUPFAM" id="SSF55785">
    <property type="entry name" value="PYP-like sensor domain (PAS domain)"/>
    <property type="match status" value="1"/>
</dbReference>
<dbReference type="InterPro" id="IPR029095">
    <property type="entry name" value="NarX-like_N"/>
</dbReference>
<dbReference type="InterPro" id="IPR029787">
    <property type="entry name" value="Nucleotide_cyclase"/>
</dbReference>
<feature type="domain" description="PAS" evidence="7">
    <location>
        <begin position="219"/>
        <end position="264"/>
    </location>
</feature>
<dbReference type="Proteomes" id="UP000078090">
    <property type="component" value="Unassembled WGS sequence"/>
</dbReference>
<dbReference type="SMART" id="SM00267">
    <property type="entry name" value="GGDEF"/>
    <property type="match status" value="1"/>
</dbReference>
<evidence type="ECO:0000256" key="4">
    <source>
        <dbReference type="ARBA" id="ARBA00022989"/>
    </source>
</evidence>
<evidence type="ECO:0000313" key="10">
    <source>
        <dbReference type="Proteomes" id="UP000078090"/>
    </source>
</evidence>
<dbReference type="PANTHER" id="PTHR46663">
    <property type="entry name" value="DIGUANYLATE CYCLASE DGCT-RELATED"/>
    <property type="match status" value="1"/>
</dbReference>
<organism evidence="9 10">
    <name type="scientific">Methylomonas methanica</name>
    <dbReference type="NCBI Taxonomy" id="421"/>
    <lineage>
        <taxon>Bacteria</taxon>
        <taxon>Pseudomonadati</taxon>
        <taxon>Pseudomonadota</taxon>
        <taxon>Gammaproteobacteria</taxon>
        <taxon>Methylococcales</taxon>
        <taxon>Methylococcaceae</taxon>
        <taxon>Methylomonas</taxon>
    </lineage>
</organism>
<dbReference type="RefSeq" id="WP_064010925.1">
    <property type="nucleotide sequence ID" value="NZ_LUUG01000139.1"/>
</dbReference>
<dbReference type="Gene3D" id="3.30.70.270">
    <property type="match status" value="1"/>
</dbReference>
<protein>
    <submittedName>
        <fullName evidence="9">Diguanylate cyclase</fullName>
    </submittedName>
</protein>
<sequence>MTEKTRGKLPAIFIPVVLFIVFDAVALGLNFWISAKLEKSAVAINLSGRQRMLSQRMTKSLLMLHVAQTDTEKLSAFTEFSNAVDLFDKTLNGFLQGGITSSGDGKPVYLAAAQASNTQMITGSASQLWALIHKRLLPVELGGVGIDTEVLRSALRTLLMHNTQLLALMNDLTTALELNATREVFYLRSLQASLLLLALLNFALVCKRLLAQIKQSQGNVQALRNIIDSIETGIVLYGRDECVRSANKTASQLFGYGEQVLIGKPLKQLIVADNTRMLGLRRDNSTFVAKINTQTLFEFNDQITMCTITDVSEQERKEKQLMYLAFHDQLTGLPNRGLLVERLRQDLLRAKRDSTFLAVLFLDLDGFKDVNDEMGHDAGDELLQAVAKRFEHCCREVDTVARLGGDEFVFVLTSLHSVLAAKQVAQNVLKAINQAFLIHNETVKIGASIGIAMYPTDHSEAELLIKCADDAMYMAKQRGKNQLVFTTKCR</sequence>
<dbReference type="Pfam" id="PF00990">
    <property type="entry name" value="GGDEF"/>
    <property type="match status" value="1"/>
</dbReference>
<dbReference type="Gene3D" id="3.30.450.20">
    <property type="entry name" value="PAS domain"/>
    <property type="match status" value="1"/>
</dbReference>
<evidence type="ECO:0000256" key="2">
    <source>
        <dbReference type="ARBA" id="ARBA00004141"/>
    </source>
</evidence>
<dbReference type="InterPro" id="IPR043128">
    <property type="entry name" value="Rev_trsase/Diguanyl_cyclase"/>
</dbReference>
<dbReference type="NCBIfam" id="TIGR00254">
    <property type="entry name" value="GGDEF"/>
    <property type="match status" value="1"/>
</dbReference>
<dbReference type="SMART" id="SM00091">
    <property type="entry name" value="PAS"/>
    <property type="match status" value="1"/>
</dbReference>
<reference evidence="9 10" key="1">
    <citation type="submission" date="2016-03" db="EMBL/GenBank/DDBJ databases">
        <authorList>
            <person name="Ploux O."/>
        </authorList>
    </citation>
    <scope>NUCLEOTIDE SEQUENCE [LARGE SCALE GENOMIC DNA]</scope>
    <source>
        <strain evidence="9 10">R-45363</strain>
    </source>
</reference>
<comment type="subcellular location">
    <subcellularLocation>
        <location evidence="2">Membrane</location>
        <topology evidence="2">Multi-pass membrane protein</topology>
    </subcellularLocation>
</comment>
<comment type="cofactor">
    <cofactor evidence="1">
        <name>Mg(2+)</name>
        <dbReference type="ChEBI" id="CHEBI:18420"/>
    </cofactor>
</comment>
<evidence type="ECO:0000259" key="8">
    <source>
        <dbReference type="PROSITE" id="PS50887"/>
    </source>
</evidence>
<dbReference type="GO" id="GO:0006355">
    <property type="term" value="P:regulation of DNA-templated transcription"/>
    <property type="evidence" value="ECO:0007669"/>
    <property type="project" value="InterPro"/>
</dbReference>
<evidence type="ECO:0000256" key="3">
    <source>
        <dbReference type="ARBA" id="ARBA00022692"/>
    </source>
</evidence>
<accession>A0A177LSE4</accession>
<evidence type="ECO:0000256" key="1">
    <source>
        <dbReference type="ARBA" id="ARBA00001946"/>
    </source>
</evidence>